<evidence type="ECO:0000259" key="2">
    <source>
        <dbReference type="Pfam" id="PF01425"/>
    </source>
</evidence>
<dbReference type="EMBL" id="JAHXRI010000010">
    <property type="protein sequence ID" value="MBZ1351334.1"/>
    <property type="molecule type" value="Genomic_DNA"/>
</dbReference>
<dbReference type="Gene3D" id="3.90.1300.10">
    <property type="entry name" value="Amidase signature (AS) domain"/>
    <property type="match status" value="1"/>
</dbReference>
<sequence length="441" mass="48373">MMKDLHRLTATEIVQAIQDGRSTCEAVTRACLTQIEEREPDVQAWQYLDPDLAIAQSRILDQSGRRGPLHGVPVGIKDLIDTFDMPTEYGTVIHARHQPRIDAACVALTRRAGGLIMGKTVTTEFANLTPSKTKHPQDPTRTPGGSSSGSGAAVGDHMVPLAIGTQTTASTIRPASFNGCVGYRPTWGDLPLAGVMEVAESLDTLGLIARSIDDIALYRDVLLCVKPEPLSSQVDAAPRVGFCSSIFWDRCDDSTKTLLHHCVTMLSKAGAQLVDVTLPQSFDRIPDAHRWISSFEFARNRAWEIDHHFEMISERLRRGRIHDGLTCSFEKYKSSREFAERSRLQLDDLFSGYDVLLTPAVAGEAPTGLEATGDPSFSLLWTTLHVPSITLPLFTGPNGLPVGVQLIARRGADRQMLNVARWVSRAVDWDGGFTTTRSSVR</sequence>
<protein>
    <submittedName>
        <fullName evidence="3">Amidase</fullName>
    </submittedName>
</protein>
<proteinExistence type="predicted"/>
<dbReference type="InterPro" id="IPR000120">
    <property type="entry name" value="Amidase"/>
</dbReference>
<dbReference type="PANTHER" id="PTHR11895:SF151">
    <property type="entry name" value="GLUTAMYL-TRNA(GLN) AMIDOTRANSFERASE SUBUNIT A"/>
    <property type="match status" value="1"/>
</dbReference>
<name>A0A953T836_9BURK</name>
<dbReference type="InterPro" id="IPR023631">
    <property type="entry name" value="Amidase_dom"/>
</dbReference>
<dbReference type="AlphaFoldDB" id="A0A953T836"/>
<gene>
    <name evidence="3" type="ORF">KZZ10_11815</name>
</gene>
<dbReference type="Proteomes" id="UP000739565">
    <property type="component" value="Unassembled WGS sequence"/>
</dbReference>
<feature type="region of interest" description="Disordered" evidence="1">
    <location>
        <begin position="127"/>
        <end position="151"/>
    </location>
</feature>
<evidence type="ECO:0000313" key="3">
    <source>
        <dbReference type="EMBL" id="MBZ1351334.1"/>
    </source>
</evidence>
<evidence type="ECO:0000313" key="4">
    <source>
        <dbReference type="Proteomes" id="UP000739565"/>
    </source>
</evidence>
<keyword evidence="4" id="KW-1185">Reference proteome</keyword>
<accession>A0A953T836</accession>
<organism evidence="3 4">
    <name type="scientific">Zwartia hollandica</name>
    <dbReference type="NCBI Taxonomy" id="324606"/>
    <lineage>
        <taxon>Bacteria</taxon>
        <taxon>Pseudomonadati</taxon>
        <taxon>Pseudomonadota</taxon>
        <taxon>Betaproteobacteria</taxon>
        <taxon>Burkholderiales</taxon>
        <taxon>Alcaligenaceae</taxon>
        <taxon>Zwartia</taxon>
    </lineage>
</organism>
<dbReference type="SUPFAM" id="SSF75304">
    <property type="entry name" value="Amidase signature (AS) enzymes"/>
    <property type="match status" value="1"/>
</dbReference>
<reference evidence="3" key="1">
    <citation type="submission" date="2021-07" db="EMBL/GenBank/DDBJ databases">
        <title>New genus and species of the family Alcaligenaceae.</title>
        <authorList>
            <person name="Hahn M.W."/>
        </authorList>
    </citation>
    <scope>NUCLEOTIDE SEQUENCE</scope>
    <source>
        <strain evidence="3">LF4-65</strain>
    </source>
</reference>
<dbReference type="GO" id="GO:0003824">
    <property type="term" value="F:catalytic activity"/>
    <property type="evidence" value="ECO:0007669"/>
    <property type="project" value="InterPro"/>
</dbReference>
<dbReference type="PANTHER" id="PTHR11895">
    <property type="entry name" value="TRANSAMIDASE"/>
    <property type="match status" value="1"/>
</dbReference>
<comment type="caution">
    <text evidence="3">The sequence shown here is derived from an EMBL/GenBank/DDBJ whole genome shotgun (WGS) entry which is preliminary data.</text>
</comment>
<evidence type="ECO:0000256" key="1">
    <source>
        <dbReference type="SAM" id="MobiDB-lite"/>
    </source>
</evidence>
<feature type="domain" description="Amidase" evidence="2">
    <location>
        <begin position="27"/>
        <end position="417"/>
    </location>
</feature>
<dbReference type="Pfam" id="PF01425">
    <property type="entry name" value="Amidase"/>
    <property type="match status" value="1"/>
</dbReference>
<dbReference type="RefSeq" id="WP_259661741.1">
    <property type="nucleotide sequence ID" value="NZ_JAHXRI010000010.1"/>
</dbReference>
<dbReference type="InterPro" id="IPR036928">
    <property type="entry name" value="AS_sf"/>
</dbReference>